<proteinExistence type="predicted"/>
<keyword evidence="1" id="KW-0489">Methyltransferase</keyword>
<dbReference type="Pfam" id="PF12847">
    <property type="entry name" value="Methyltransf_18"/>
    <property type="match status" value="1"/>
</dbReference>
<dbReference type="Gene3D" id="3.40.50.150">
    <property type="entry name" value="Vaccinia Virus protein VP39"/>
    <property type="match status" value="1"/>
</dbReference>
<comment type="caution">
    <text evidence="1">The sequence shown here is derived from an EMBL/GenBank/DDBJ whole genome shotgun (WGS) entry which is preliminary data.</text>
</comment>
<sequence length="248" mass="27915">MKIRTMTDRLEAVFTIIPTANAIGDIGTDHGYMAVELLTRGKANSVIAGDVNKGPLASAAAYIKKRGLDDNIECRLGNGLQATKVGELQGAVICGMGGFLMRDIVDEGPELLDFYVLQPQNGQAELRQYMVQQGYKILRDIVMTDMGKMYQAFLAVRSDVVEQYISESGPITPKRVVEENPYDGLESNSMLWLVGAWAEQERPELWREHIEFLIYQRQCAIDGMTTELAHTEKYQELEREIQELKTYV</sequence>
<dbReference type="GO" id="GO:0032259">
    <property type="term" value="P:methylation"/>
    <property type="evidence" value="ECO:0007669"/>
    <property type="project" value="UniProtKB-KW"/>
</dbReference>
<name>A0ABU3Z766_9FIRM</name>
<dbReference type="PIRSF" id="PIRSF018637">
    <property type="entry name" value="TrmK"/>
    <property type="match status" value="1"/>
</dbReference>
<dbReference type="InterPro" id="IPR029063">
    <property type="entry name" value="SAM-dependent_MTases_sf"/>
</dbReference>
<organism evidence="1 2">
    <name type="scientific">Veillonella absiana</name>
    <dbReference type="NCBI Taxonomy" id="3079305"/>
    <lineage>
        <taxon>Bacteria</taxon>
        <taxon>Bacillati</taxon>
        <taxon>Bacillota</taxon>
        <taxon>Negativicutes</taxon>
        <taxon>Veillonellales</taxon>
        <taxon>Veillonellaceae</taxon>
        <taxon>Veillonella</taxon>
    </lineage>
</organism>
<dbReference type="GO" id="GO:0008168">
    <property type="term" value="F:methyltransferase activity"/>
    <property type="evidence" value="ECO:0007669"/>
    <property type="project" value="UniProtKB-KW"/>
</dbReference>
<reference evidence="1 2" key="1">
    <citation type="submission" date="2023-10" db="EMBL/GenBank/DDBJ databases">
        <title>Veillonella sp. nov., isolated from a pig farm feces dump.</title>
        <authorList>
            <person name="Chang Y.-H."/>
        </authorList>
    </citation>
    <scope>NUCLEOTIDE SEQUENCE [LARGE SCALE GENOMIC DNA]</scope>
    <source>
        <strain evidence="1 2">YH-vei2233</strain>
    </source>
</reference>
<dbReference type="PANTHER" id="PTHR38451:SF1">
    <property type="entry name" value="TRNA (ADENINE(22)-N(1))-METHYLTRANSFERASE"/>
    <property type="match status" value="1"/>
</dbReference>
<keyword evidence="1" id="KW-0808">Transferase</keyword>
<dbReference type="RefSeq" id="WP_317329583.1">
    <property type="nucleotide sequence ID" value="NZ_JAWJZA010000028.1"/>
</dbReference>
<dbReference type="EMBL" id="JAWJZB010000003">
    <property type="protein sequence ID" value="MDV5087753.1"/>
    <property type="molecule type" value="Genomic_DNA"/>
</dbReference>
<dbReference type="EC" id="2.1.1.-" evidence="1"/>
<dbReference type="Proteomes" id="UP001272515">
    <property type="component" value="Unassembled WGS sequence"/>
</dbReference>
<dbReference type="SUPFAM" id="SSF53335">
    <property type="entry name" value="S-adenosyl-L-methionine-dependent methyltransferases"/>
    <property type="match status" value="1"/>
</dbReference>
<dbReference type="PANTHER" id="PTHR38451">
    <property type="entry name" value="TRNA (ADENINE(22)-N(1))-METHYLTRANSFERASE"/>
    <property type="match status" value="1"/>
</dbReference>
<evidence type="ECO:0000313" key="1">
    <source>
        <dbReference type="EMBL" id="MDV5087753.1"/>
    </source>
</evidence>
<evidence type="ECO:0000313" key="2">
    <source>
        <dbReference type="Proteomes" id="UP001272515"/>
    </source>
</evidence>
<protein>
    <submittedName>
        <fullName evidence="1">Class I SAM-dependent methyltransferase</fullName>
        <ecNumber evidence="1">2.1.1.-</ecNumber>
    </submittedName>
</protein>
<accession>A0ABU3Z766</accession>
<gene>
    <name evidence="1" type="ORF">RVY80_02690</name>
</gene>
<keyword evidence="2" id="KW-1185">Reference proteome</keyword>
<dbReference type="InterPro" id="IPR006901">
    <property type="entry name" value="TrmK"/>
</dbReference>